<sequence length="443" mass="48152">MRKFPVAIVLLLAVVVGSSAYAAAPVKLLIRDKPVKTETAPLVTNGHVLVPLRAASEALGATVAWDAKSKTATVRKWSESVKLTVGKNKALLSGAYPGQSEEVSLDAPAQMASGRVYVPLRFLSQTFGYPVDWSNGTVSIRSPLGAADQAVLYNGSLESARKLAMKLALGRLHSERPALLPKHDSEYYSNTFLFPEGEALRFYLIQGDVVSWIEMTEDGPVVTWQARVANDSDAFSLFLKKKWTEAQGTAPALKTAFYAYSSGMMGDSNDEESGVVDLQGQYVQSGYTHWVAGGVTMQEGQVVYRLDGEKRKETVKLPPPSTSNADVFKPGVTIDFPKGADAEEETVLQLVKGSISALAAKDKAAFRATLSSADSDYFDFLLEPALQFKFTELIQIAPYDAETGRKNIVIGFDKSENGKVQHSNYTFTARKNKDGKWGIANID</sequence>
<name>A0A7X0VFH0_9BACL</name>
<dbReference type="InterPro" id="IPR036582">
    <property type="entry name" value="Mao_N_sf"/>
</dbReference>
<evidence type="ECO:0000256" key="1">
    <source>
        <dbReference type="SAM" id="SignalP"/>
    </source>
</evidence>
<dbReference type="RefSeq" id="WP_185143523.1">
    <property type="nucleotide sequence ID" value="NZ_JACJVP010000024.1"/>
</dbReference>
<feature type="domain" description="Copper amine oxidase-like N-terminal" evidence="2">
    <location>
        <begin position="31"/>
        <end position="139"/>
    </location>
</feature>
<evidence type="ECO:0000313" key="4">
    <source>
        <dbReference type="Proteomes" id="UP000547209"/>
    </source>
</evidence>
<accession>A0A7X0VFH0</accession>
<evidence type="ECO:0000313" key="3">
    <source>
        <dbReference type="EMBL" id="MBB6672055.1"/>
    </source>
</evidence>
<dbReference type="SUPFAM" id="SSF55383">
    <property type="entry name" value="Copper amine oxidase, domain N"/>
    <property type="match status" value="1"/>
</dbReference>
<keyword evidence="4" id="KW-1185">Reference proteome</keyword>
<dbReference type="AlphaFoldDB" id="A0A7X0VFH0"/>
<keyword evidence="1" id="KW-0732">Signal</keyword>
<feature type="chain" id="PRO_5030681258" evidence="1">
    <location>
        <begin position="23"/>
        <end position="443"/>
    </location>
</feature>
<reference evidence="3 4" key="1">
    <citation type="submission" date="2020-08" db="EMBL/GenBank/DDBJ databases">
        <title>Cohnella phylogeny.</title>
        <authorList>
            <person name="Dunlap C."/>
        </authorList>
    </citation>
    <scope>NUCLEOTIDE SEQUENCE [LARGE SCALE GENOMIC DNA]</scope>
    <source>
        <strain evidence="3 4">DSM 28246</strain>
    </source>
</reference>
<dbReference type="Gene3D" id="3.30.457.10">
    <property type="entry name" value="Copper amine oxidase-like, N-terminal domain"/>
    <property type="match status" value="1"/>
</dbReference>
<dbReference type="InterPro" id="IPR012854">
    <property type="entry name" value="Cu_amine_oxidase-like_N"/>
</dbReference>
<dbReference type="Proteomes" id="UP000547209">
    <property type="component" value="Unassembled WGS sequence"/>
</dbReference>
<gene>
    <name evidence="3" type="ORF">H7C19_15350</name>
</gene>
<feature type="signal peptide" evidence="1">
    <location>
        <begin position="1"/>
        <end position="22"/>
    </location>
</feature>
<protein>
    <submittedName>
        <fullName evidence="3">Copper amine oxidase N-terminal domain-containing protein</fullName>
    </submittedName>
</protein>
<evidence type="ECO:0000259" key="2">
    <source>
        <dbReference type="Pfam" id="PF07833"/>
    </source>
</evidence>
<proteinExistence type="predicted"/>
<organism evidence="3 4">
    <name type="scientific">Cohnella nanjingensis</name>
    <dbReference type="NCBI Taxonomy" id="1387779"/>
    <lineage>
        <taxon>Bacteria</taxon>
        <taxon>Bacillati</taxon>
        <taxon>Bacillota</taxon>
        <taxon>Bacilli</taxon>
        <taxon>Bacillales</taxon>
        <taxon>Paenibacillaceae</taxon>
        <taxon>Cohnella</taxon>
    </lineage>
</organism>
<dbReference type="EMBL" id="JACJVP010000024">
    <property type="protein sequence ID" value="MBB6672055.1"/>
    <property type="molecule type" value="Genomic_DNA"/>
</dbReference>
<comment type="caution">
    <text evidence="3">The sequence shown here is derived from an EMBL/GenBank/DDBJ whole genome shotgun (WGS) entry which is preliminary data.</text>
</comment>
<dbReference type="Pfam" id="PF07833">
    <property type="entry name" value="Cu_amine_oxidN1"/>
    <property type="match status" value="1"/>
</dbReference>